<dbReference type="STRING" id="909663.GCA_000512235_02891"/>
<reference evidence="1" key="2">
    <citation type="submission" date="2020-01" db="EMBL/GenBank/DDBJ databases">
        <authorList>
            <person name="Campanaro S."/>
        </authorList>
    </citation>
    <scope>NUCLEOTIDE SEQUENCE</scope>
    <source>
        <strain evidence="1">AS06rmzACSIP_7</strain>
    </source>
</reference>
<organism evidence="1 2">
    <name type="scientific">Syntrophorhabdus aromaticivorans</name>
    <dbReference type="NCBI Taxonomy" id="328301"/>
    <lineage>
        <taxon>Bacteria</taxon>
        <taxon>Pseudomonadati</taxon>
        <taxon>Thermodesulfobacteriota</taxon>
        <taxon>Syntrophorhabdia</taxon>
        <taxon>Syntrophorhabdales</taxon>
        <taxon>Syntrophorhabdaceae</taxon>
        <taxon>Syntrophorhabdus</taxon>
    </lineage>
</organism>
<evidence type="ECO:0000313" key="1">
    <source>
        <dbReference type="EMBL" id="NLW35803.1"/>
    </source>
</evidence>
<name>A0A351U4J6_9BACT</name>
<dbReference type="AlphaFoldDB" id="A0A351U4J6"/>
<dbReference type="EMBL" id="JAAYEE010000173">
    <property type="protein sequence ID" value="NLW35803.1"/>
    <property type="molecule type" value="Genomic_DNA"/>
</dbReference>
<reference evidence="1" key="1">
    <citation type="journal article" date="2020" name="Biotechnol. Biofuels">
        <title>New insights from the biogas microbiome by comprehensive genome-resolved metagenomics of nearly 1600 species originating from multiple anaerobic digesters.</title>
        <authorList>
            <person name="Campanaro S."/>
            <person name="Treu L."/>
            <person name="Rodriguez-R L.M."/>
            <person name="Kovalovszki A."/>
            <person name="Ziels R.M."/>
            <person name="Maus I."/>
            <person name="Zhu X."/>
            <person name="Kougias P.G."/>
            <person name="Basile A."/>
            <person name="Luo G."/>
            <person name="Schluter A."/>
            <person name="Konstantinidis K.T."/>
            <person name="Angelidaki I."/>
        </authorList>
    </citation>
    <scope>NUCLEOTIDE SEQUENCE</scope>
    <source>
        <strain evidence="1">AS06rmzACSIP_7</strain>
    </source>
</reference>
<proteinExistence type="predicted"/>
<protein>
    <submittedName>
        <fullName evidence="1">Uncharacterized protein</fullName>
    </submittedName>
</protein>
<evidence type="ECO:0000313" key="2">
    <source>
        <dbReference type="Proteomes" id="UP000777265"/>
    </source>
</evidence>
<accession>A0A351U4J6</accession>
<gene>
    <name evidence="1" type="ORF">GXY80_10030</name>
</gene>
<comment type="caution">
    <text evidence="1">The sequence shown here is derived from an EMBL/GenBank/DDBJ whole genome shotgun (WGS) entry which is preliminary data.</text>
</comment>
<dbReference type="Proteomes" id="UP000777265">
    <property type="component" value="Unassembled WGS sequence"/>
</dbReference>
<sequence>MFLFVQQWEIIKGKGGEYTDFVLRKHLPVMEKVGLNMIGGFHVIVGSGPRVSVVALAHDFLNLQNALESDEFMAVTHELHDYVYNYSNAVLKGTGRVPTSEYGIEVGTWRFNQYYKLVQGTEKEYNNFLNNEYIPKLMKLGVRIKAEWQVIVGSGPRILLEGVTPSLMDIAKTIMTDEFRMLRRQLLSEFASNYNSRIMAPTGRVEIAFLLGEMTKAL</sequence>